<evidence type="ECO:0000256" key="1">
    <source>
        <dbReference type="ARBA" id="ARBA00006432"/>
    </source>
</evidence>
<comment type="similarity">
    <text evidence="1">Belongs to the ATP-dependent AMP-binding enzyme family.</text>
</comment>
<name>A0AAD7S7W1_9TELE</name>
<comment type="caution">
    <text evidence="6">The sequence shown here is derived from an EMBL/GenBank/DDBJ whole genome shotgun (WGS) entry which is preliminary data.</text>
</comment>
<dbReference type="SUPFAM" id="SSF56235">
    <property type="entry name" value="N-terminal nucleophile aminohydrolases (Ntn hydrolases)"/>
    <property type="match status" value="1"/>
</dbReference>
<dbReference type="Gene3D" id="3.60.20.10">
    <property type="entry name" value="Glutamine Phosphoribosylpyrophosphate, subunit 1, domain 1"/>
    <property type="match status" value="3"/>
</dbReference>
<dbReference type="SMART" id="SM00564">
    <property type="entry name" value="PQQ"/>
    <property type="match status" value="6"/>
</dbReference>
<keyword evidence="2" id="KW-0443">Lipid metabolism</keyword>
<dbReference type="Gene3D" id="3.40.50.2020">
    <property type="match status" value="1"/>
</dbReference>
<feature type="compositionally biased region" description="Polar residues" evidence="3">
    <location>
        <begin position="1218"/>
        <end position="1228"/>
    </location>
</feature>
<protein>
    <recommendedName>
        <fullName evidence="8">Amidophosphoribosyltransferase</fullName>
    </recommendedName>
</protein>
<dbReference type="GO" id="GO:0006629">
    <property type="term" value="P:lipid metabolic process"/>
    <property type="evidence" value="ECO:0007669"/>
    <property type="project" value="UniProtKB-KW"/>
</dbReference>
<feature type="region of interest" description="Disordered" evidence="3">
    <location>
        <begin position="1218"/>
        <end position="1254"/>
    </location>
</feature>
<evidence type="ECO:0008006" key="8">
    <source>
        <dbReference type="Google" id="ProtNLM"/>
    </source>
</evidence>
<dbReference type="Gene3D" id="2.40.10.480">
    <property type="match status" value="1"/>
</dbReference>
<proteinExistence type="inferred from homology"/>
<dbReference type="Gene3D" id="2.130.10.10">
    <property type="entry name" value="YVTN repeat-like/Quinoprotein amine dehydrogenase"/>
    <property type="match status" value="2"/>
</dbReference>
<dbReference type="PROSITE" id="PS50075">
    <property type="entry name" value="CARRIER"/>
    <property type="match status" value="1"/>
</dbReference>
<dbReference type="Proteomes" id="UP001221898">
    <property type="component" value="Unassembled WGS sequence"/>
</dbReference>
<dbReference type="Pfam" id="PF13193">
    <property type="entry name" value="AMP-binding_C"/>
    <property type="match status" value="1"/>
</dbReference>
<dbReference type="PANTHER" id="PTHR44394:SF1">
    <property type="entry name" value="BETA-ALANINE-ACTIVATING ENZYME"/>
    <property type="match status" value="1"/>
</dbReference>
<dbReference type="Pfam" id="PF00501">
    <property type="entry name" value="AMP-binding"/>
    <property type="match status" value="1"/>
</dbReference>
<dbReference type="InterPro" id="IPR017932">
    <property type="entry name" value="GATase_2_dom"/>
</dbReference>
<feature type="domain" description="Glutamine amidotransferase type-2" evidence="5">
    <location>
        <begin position="1"/>
        <end position="176"/>
    </location>
</feature>
<dbReference type="EMBL" id="JAINUG010000097">
    <property type="protein sequence ID" value="KAJ8397538.1"/>
    <property type="molecule type" value="Genomic_DNA"/>
</dbReference>
<dbReference type="Gene3D" id="3.40.50.12780">
    <property type="entry name" value="N-terminal domain of ligase-like"/>
    <property type="match status" value="1"/>
</dbReference>
<dbReference type="InterPro" id="IPR011047">
    <property type="entry name" value="Quinoprotein_ADH-like_sf"/>
</dbReference>
<evidence type="ECO:0000256" key="3">
    <source>
        <dbReference type="SAM" id="MobiDB-lite"/>
    </source>
</evidence>
<dbReference type="GO" id="GO:0043041">
    <property type="term" value="P:amino acid activation for nonribosomal peptide biosynthetic process"/>
    <property type="evidence" value="ECO:0007669"/>
    <property type="project" value="TreeGrafter"/>
</dbReference>
<dbReference type="SUPFAM" id="SSF50998">
    <property type="entry name" value="Quinoprotein alcohol dehydrogenase-like"/>
    <property type="match status" value="1"/>
</dbReference>
<feature type="region of interest" description="Disordered" evidence="3">
    <location>
        <begin position="1291"/>
        <end position="1440"/>
    </location>
</feature>
<dbReference type="InterPro" id="IPR029057">
    <property type="entry name" value="PRTase-like"/>
</dbReference>
<dbReference type="InterPro" id="IPR002372">
    <property type="entry name" value="PQQ_rpt_dom"/>
</dbReference>
<sequence>MDGTGYRQVSEENLLQSGMGLVNSAFPPEDLLKLRHGNLGIGHTRYSTTGISELQNCQPFVVDTLHGKIAVAHNGELVNAATLRKRVMRHGVGLSTSSDSELITQLLALTPPMEEKDSPDWVARGVGPADGSVFAGAGDGDTEGWVVSSESCSFQSIGARYYREVEPGEIVQISKHGVKTLSVVPRQMVYSVRQRCGRQLAIEAPTDADVVSTVPESATPAALGYAQQAGLPYVEVLCKNRYVGRTFIQPNTRLRQLGVAKKFGALTDNFAGKRVVLIDDSIVRGNTISPIIKLLKEAGAAEVHIRVASPPIRFPCYMGINIPTKEELIANRPEFQDIAGYIGASSVRYLSVEGLLAAVQGGILTEKKDQRIESNCQPSWTVGHCTACLTGKYPVELERDSAHLQAKSGAWGFPENLAQLPAGPWATALGQEGSLRGLAGAPGGCGSMRAAAGVPDALSNPCPERGQGQGSQRGGIPGGAGVDPRLEGEGGVALDGRGHFALTDYSVVQLLKLQVNFITRSMDCIKRAPTLAPPITLPPHPGGRAGGRDLSGVFLLLGGATVRGRDVGRAGEALVRVRGAGAGPQGGWEERPQRPLQAHRGWCENWTPCRCGRAPPRIAWFGGSAVGFGCGAVGPRLRYLCSTALAASVTCCLRHARSNWLSMLGYSWRIELPGLLNVLSSSSSCSSGCSSAACRADSLTALESSWDPSAPDSPETEREKRYRINLPNWILGILQLPAAYAPLDPDSPPLLSVRVMDQCGLAYAVIQNDLLQRFQSTFSPHLFMGVCEVWQSQGLTLVKLRQKATGLLNHEQGLSAELSSGSQKALAYVLHTSGTTGLPKIVRVPHQCIVPNVLHLRSLFQMTVEDVVFMASPLTFDPSVVEMFLTLSSGACLLIVPMVIKKVPNRLATVLFRHHRITVIQATPTLLGRFGGRVLRGMVIWREEGNSTRIFNLYGTTEVSCWALCHELQLDNKDLVSIPLGFPLMGTTVEVRDEDGGAVTQGEGQVFIGGQDRVCYLGDEVAVVTGTMRGTGDWVEVRGSHLYYLGRRDRLVKRHGQRLHLGALQQVLESLPQIEMCAVTLLEGKRLVAFVVPAPSSRDSAPSSRSPQREILGALSQILPSHSLPDTILLLPALPLTSHGKVNMGELLQEALSLSDDAVVGADSRFLFSGGDSLSSLRLSDDITAAVGVSAAGLLEVILNGSFSDLVNYVATATFQTENANPTNTQPSDHPAKAKRKKQDPPSPAQAKRKLPDPVSPMCVKRLMGFVVVRRASEAFSLGCKDLLNHHVNTVSHPAGPNERTDHAHCLPAGPNERTDHAHSHTPGPNERTDHTHWHTAGPNERTDYAHSHPAGPIERTDQAHSHTAGPNERTDYGHSHTPGPNERTEHAHSHTAGPNERTDHAHSHPAGPNDRTDHTQSHSAGPIERTDHAHSHTTMPNERAGDCSTLALRVRWQSDTGRCVDASPVLLVSDSGRAVAFVGSHSHRLQALDLSGGALLWERVLGGRIEASAAITRCGSLIVIGCYDGQVYFLAVDTGETCWAFGTGDVVKSSPAVDILTGLVLVGSHDGHIYALDPEAQRCVWKRHCGGGAVFSSPCLHPSLRQLYVTTLRGELLCLRPDNGAIMWRHSSTAPFFSSPCCSGSSLCIGSVDGNIYGFSHSGHLLWQFHTDGPVFSSPCSTPASLANQRVFCGSHDGGVYCLNSADGTLVWRFQAEGKVFSSPFLFHDSPSGGGALVAVATTEGMLWVLGADDGRPRASLPLPGEIFSSPVLWGHTLVVGCRNDFVYGVELTAS</sequence>
<dbReference type="InterPro" id="IPR052091">
    <property type="entry name" value="Beta-ala_Activ/Resist"/>
</dbReference>
<dbReference type="Pfam" id="PF00156">
    <property type="entry name" value="Pribosyltran"/>
    <property type="match status" value="1"/>
</dbReference>
<dbReference type="Pfam" id="PF13570">
    <property type="entry name" value="Beta-prop_ACSF4"/>
    <property type="match status" value="1"/>
</dbReference>
<dbReference type="InterPro" id="IPR018391">
    <property type="entry name" value="PQQ_b-propeller_rpt"/>
</dbReference>
<dbReference type="SUPFAM" id="SSF53271">
    <property type="entry name" value="PRTase-like"/>
    <property type="match status" value="1"/>
</dbReference>
<dbReference type="PROSITE" id="PS51278">
    <property type="entry name" value="GATASE_TYPE_2"/>
    <property type="match status" value="1"/>
</dbReference>
<dbReference type="InterPro" id="IPR020845">
    <property type="entry name" value="AMP-binding_CS"/>
</dbReference>
<dbReference type="PANTHER" id="PTHR44394">
    <property type="entry name" value="BETA-ALANINE-ACTIVATING ENZYME"/>
    <property type="match status" value="1"/>
</dbReference>
<dbReference type="InterPro" id="IPR042099">
    <property type="entry name" value="ANL_N_sf"/>
</dbReference>
<dbReference type="InterPro" id="IPR025110">
    <property type="entry name" value="AMP-bd_C"/>
</dbReference>
<dbReference type="InterPro" id="IPR000836">
    <property type="entry name" value="PRTase_dom"/>
</dbReference>
<feature type="domain" description="Carrier" evidence="4">
    <location>
        <begin position="1138"/>
        <end position="1214"/>
    </location>
</feature>
<dbReference type="InterPro" id="IPR029055">
    <property type="entry name" value="Ntn_hydrolases_N"/>
</dbReference>
<feature type="region of interest" description="Disordered" evidence="3">
    <location>
        <begin position="456"/>
        <end position="484"/>
    </location>
</feature>
<keyword evidence="7" id="KW-1185">Reference proteome</keyword>
<dbReference type="PROSITE" id="PS00455">
    <property type="entry name" value="AMP_BINDING"/>
    <property type="match status" value="1"/>
</dbReference>
<evidence type="ECO:0000313" key="7">
    <source>
        <dbReference type="Proteomes" id="UP001221898"/>
    </source>
</evidence>
<dbReference type="Gene3D" id="3.30.300.30">
    <property type="match status" value="1"/>
</dbReference>
<evidence type="ECO:0000259" key="5">
    <source>
        <dbReference type="PROSITE" id="PS51278"/>
    </source>
</evidence>
<feature type="compositionally biased region" description="Gly residues" evidence="3">
    <location>
        <begin position="467"/>
        <end position="481"/>
    </location>
</feature>
<dbReference type="CDD" id="cd06223">
    <property type="entry name" value="PRTases_typeI"/>
    <property type="match status" value="1"/>
</dbReference>
<gene>
    <name evidence="6" type="ORF">AAFF_G00438140</name>
</gene>
<accession>A0AAD7S7W1</accession>
<dbReference type="SUPFAM" id="SSF56801">
    <property type="entry name" value="Acetyl-CoA synthetase-like"/>
    <property type="match status" value="1"/>
</dbReference>
<reference evidence="6" key="1">
    <citation type="journal article" date="2023" name="Science">
        <title>Genome structures resolve the early diversification of teleost fishes.</title>
        <authorList>
            <person name="Parey E."/>
            <person name="Louis A."/>
            <person name="Montfort J."/>
            <person name="Bouchez O."/>
            <person name="Roques C."/>
            <person name="Iampietro C."/>
            <person name="Lluch J."/>
            <person name="Castinel A."/>
            <person name="Donnadieu C."/>
            <person name="Desvignes T."/>
            <person name="Floi Bucao C."/>
            <person name="Jouanno E."/>
            <person name="Wen M."/>
            <person name="Mejri S."/>
            <person name="Dirks R."/>
            <person name="Jansen H."/>
            <person name="Henkel C."/>
            <person name="Chen W.J."/>
            <person name="Zahm M."/>
            <person name="Cabau C."/>
            <person name="Klopp C."/>
            <person name="Thompson A.W."/>
            <person name="Robinson-Rechavi M."/>
            <person name="Braasch I."/>
            <person name="Lecointre G."/>
            <person name="Bobe J."/>
            <person name="Postlethwait J.H."/>
            <person name="Berthelot C."/>
            <person name="Roest Crollius H."/>
            <person name="Guiguen Y."/>
        </authorList>
    </citation>
    <scope>NUCLEOTIDE SEQUENCE</scope>
    <source>
        <strain evidence="6">NC1722</strain>
    </source>
</reference>
<evidence type="ECO:0000259" key="4">
    <source>
        <dbReference type="PROSITE" id="PS50075"/>
    </source>
</evidence>
<evidence type="ECO:0000256" key="2">
    <source>
        <dbReference type="ARBA" id="ARBA00023098"/>
    </source>
</evidence>
<dbReference type="InterPro" id="IPR015943">
    <property type="entry name" value="WD40/YVTN_repeat-like_dom_sf"/>
</dbReference>
<dbReference type="InterPro" id="IPR009081">
    <property type="entry name" value="PP-bd_ACP"/>
</dbReference>
<dbReference type="Pfam" id="PF13522">
    <property type="entry name" value="GATase_6"/>
    <property type="match status" value="1"/>
</dbReference>
<dbReference type="InterPro" id="IPR045851">
    <property type="entry name" value="AMP-bd_C_sf"/>
</dbReference>
<evidence type="ECO:0000313" key="6">
    <source>
        <dbReference type="EMBL" id="KAJ8397538.1"/>
    </source>
</evidence>
<dbReference type="InterPro" id="IPR000873">
    <property type="entry name" value="AMP-dep_synth/lig_dom"/>
</dbReference>
<organism evidence="6 7">
    <name type="scientific">Aldrovandia affinis</name>
    <dbReference type="NCBI Taxonomy" id="143900"/>
    <lineage>
        <taxon>Eukaryota</taxon>
        <taxon>Metazoa</taxon>
        <taxon>Chordata</taxon>
        <taxon>Craniata</taxon>
        <taxon>Vertebrata</taxon>
        <taxon>Euteleostomi</taxon>
        <taxon>Actinopterygii</taxon>
        <taxon>Neopterygii</taxon>
        <taxon>Teleostei</taxon>
        <taxon>Notacanthiformes</taxon>
        <taxon>Halosauridae</taxon>
        <taxon>Aldrovandia</taxon>
    </lineage>
</organism>